<accession>A0A7D9INH2</accession>
<feature type="signal peptide" evidence="2">
    <location>
        <begin position="1"/>
        <end position="23"/>
    </location>
</feature>
<evidence type="ECO:0000313" key="4">
    <source>
        <dbReference type="EMBL" id="CAB4009755.1"/>
    </source>
</evidence>
<proteinExistence type="predicted"/>
<feature type="chain" id="PRO_5044267876" description="CTHRC1 C-terminal domain-containing protein" evidence="2">
    <location>
        <begin position="24"/>
        <end position="245"/>
    </location>
</feature>
<keyword evidence="2" id="KW-0732">Signal</keyword>
<dbReference type="GO" id="GO:0005615">
    <property type="term" value="C:extracellular space"/>
    <property type="evidence" value="ECO:0007669"/>
    <property type="project" value="TreeGrafter"/>
</dbReference>
<dbReference type="EMBL" id="CACRXK020006562">
    <property type="protein sequence ID" value="CAB4009755.1"/>
    <property type="molecule type" value="Genomic_DNA"/>
</dbReference>
<feature type="compositionally biased region" description="Low complexity" evidence="1">
    <location>
        <begin position="42"/>
        <end position="51"/>
    </location>
</feature>
<dbReference type="OrthoDB" id="5959404at2759"/>
<feature type="domain" description="CTHRC1 C-terminal" evidence="3">
    <location>
        <begin position="109"/>
        <end position="237"/>
    </location>
</feature>
<dbReference type="InterPro" id="IPR008160">
    <property type="entry name" value="Collagen"/>
</dbReference>
<dbReference type="Pfam" id="PF25815">
    <property type="entry name" value="CTHRC1_C"/>
    <property type="match status" value="1"/>
</dbReference>
<dbReference type="Pfam" id="PF01391">
    <property type="entry name" value="Collagen"/>
    <property type="match status" value="1"/>
</dbReference>
<comment type="caution">
    <text evidence="4">The sequence shown here is derived from an EMBL/GenBank/DDBJ whole genome shotgun (WGS) entry which is preliminary data.</text>
</comment>
<dbReference type="GO" id="GO:0030198">
    <property type="term" value="P:extracellular matrix organization"/>
    <property type="evidence" value="ECO:0007669"/>
    <property type="project" value="TreeGrafter"/>
</dbReference>
<gene>
    <name evidence="4" type="ORF">PACLA_8A044952</name>
</gene>
<keyword evidence="5" id="KW-1185">Reference proteome</keyword>
<dbReference type="InterPro" id="IPR050149">
    <property type="entry name" value="Collagen_superfamily"/>
</dbReference>
<dbReference type="PANTHER" id="PTHR24023">
    <property type="entry name" value="COLLAGEN ALPHA"/>
    <property type="match status" value="1"/>
</dbReference>
<sequence>MESKFVIFLLFVFMADMTSVVNSQKRTTATCGSPGIPGIPGNPGKNGMPGSRGSAGAKGEPGERGTCGSPGIPGVPGNSGRDGMPGSSGPVGAKGEPGERESDDVDLVKSNWKQCAWNRQDGKDTGLIQNCIFNKTYNNTSLRVFFEGNLRTYGSGACNRWYFTFDGAECTKPATIEGVVYVKSTQVNPLRHRHIEGYCNQVPKGHIRVGFWIGKCVSGHGLGDGHTGWHSMSRIVIEEVPPPQV</sequence>
<dbReference type="PANTHER" id="PTHR24023:SF1082">
    <property type="entry name" value="COLLAGEN TRIPLE HELIX REPEAT"/>
    <property type="match status" value="1"/>
</dbReference>
<dbReference type="GO" id="GO:0030020">
    <property type="term" value="F:extracellular matrix structural constituent conferring tensile strength"/>
    <property type="evidence" value="ECO:0007669"/>
    <property type="project" value="TreeGrafter"/>
</dbReference>
<evidence type="ECO:0000256" key="1">
    <source>
        <dbReference type="SAM" id="MobiDB-lite"/>
    </source>
</evidence>
<dbReference type="AlphaFoldDB" id="A0A7D9INH2"/>
<feature type="region of interest" description="Disordered" evidence="1">
    <location>
        <begin position="26"/>
        <end position="104"/>
    </location>
</feature>
<organism evidence="4 5">
    <name type="scientific">Paramuricea clavata</name>
    <name type="common">Red gorgonian</name>
    <name type="synonym">Violescent sea-whip</name>
    <dbReference type="NCBI Taxonomy" id="317549"/>
    <lineage>
        <taxon>Eukaryota</taxon>
        <taxon>Metazoa</taxon>
        <taxon>Cnidaria</taxon>
        <taxon>Anthozoa</taxon>
        <taxon>Octocorallia</taxon>
        <taxon>Malacalcyonacea</taxon>
        <taxon>Plexauridae</taxon>
        <taxon>Paramuricea</taxon>
    </lineage>
</organism>
<dbReference type="InterPro" id="IPR057873">
    <property type="entry name" value="CTHRC1_C"/>
</dbReference>
<evidence type="ECO:0000313" key="5">
    <source>
        <dbReference type="Proteomes" id="UP001152795"/>
    </source>
</evidence>
<dbReference type="Proteomes" id="UP001152795">
    <property type="component" value="Unassembled WGS sequence"/>
</dbReference>
<evidence type="ECO:0000256" key="2">
    <source>
        <dbReference type="SAM" id="SignalP"/>
    </source>
</evidence>
<protein>
    <recommendedName>
        <fullName evidence="3">CTHRC1 C-terminal domain-containing protein</fullName>
    </recommendedName>
</protein>
<reference evidence="4" key="1">
    <citation type="submission" date="2020-04" db="EMBL/GenBank/DDBJ databases">
        <authorList>
            <person name="Alioto T."/>
            <person name="Alioto T."/>
            <person name="Gomez Garrido J."/>
        </authorList>
    </citation>
    <scope>NUCLEOTIDE SEQUENCE</scope>
    <source>
        <strain evidence="4">A484AB</strain>
    </source>
</reference>
<dbReference type="GO" id="GO:0031012">
    <property type="term" value="C:extracellular matrix"/>
    <property type="evidence" value="ECO:0007669"/>
    <property type="project" value="TreeGrafter"/>
</dbReference>
<evidence type="ECO:0000259" key="3">
    <source>
        <dbReference type="Pfam" id="PF25815"/>
    </source>
</evidence>
<name>A0A7D9INH2_PARCT</name>